<keyword evidence="6" id="KW-1133">Transmembrane helix</keyword>
<proteinExistence type="predicted"/>
<dbReference type="PANTHER" id="PTHR18934">
    <property type="entry name" value="ATP-DEPENDENT RNA HELICASE"/>
    <property type="match status" value="1"/>
</dbReference>
<dbReference type="InterPro" id="IPR023827">
    <property type="entry name" value="Peptidase_S8_Asp-AS"/>
</dbReference>
<evidence type="ECO:0000313" key="8">
    <source>
        <dbReference type="EMBL" id="KAF5239766.1"/>
    </source>
</evidence>
<dbReference type="Gene3D" id="1.20.120.1080">
    <property type="match status" value="1"/>
</dbReference>
<comment type="caution">
    <text evidence="8">The sequence shown here is derived from an EMBL/GenBank/DDBJ whole genome shotgun (WGS) entry which is preliminary data.</text>
</comment>
<evidence type="ECO:0000313" key="9">
    <source>
        <dbReference type="Proteomes" id="UP000573603"/>
    </source>
</evidence>
<dbReference type="InterPro" id="IPR007502">
    <property type="entry name" value="Helicase-assoc_dom"/>
</dbReference>
<dbReference type="GO" id="GO:0006397">
    <property type="term" value="P:mRNA processing"/>
    <property type="evidence" value="ECO:0007669"/>
    <property type="project" value="UniProtKB-KW"/>
</dbReference>
<keyword evidence="6" id="KW-0472">Membrane</keyword>
<dbReference type="Pfam" id="PF07717">
    <property type="entry name" value="OB_NTP_bind"/>
    <property type="match status" value="1"/>
</dbReference>
<dbReference type="GO" id="GO:0008380">
    <property type="term" value="P:RNA splicing"/>
    <property type="evidence" value="ECO:0007669"/>
    <property type="project" value="UniProtKB-KW"/>
</dbReference>
<dbReference type="AlphaFoldDB" id="A0A8H5DY79"/>
<dbReference type="PANTHER" id="PTHR18934:SF99">
    <property type="entry name" value="ATP-DEPENDENT RNA HELICASE DHX37-RELATED"/>
    <property type="match status" value="1"/>
</dbReference>
<evidence type="ECO:0000256" key="5">
    <source>
        <dbReference type="SAM" id="MobiDB-lite"/>
    </source>
</evidence>
<keyword evidence="2" id="KW-0378">Hydrolase</keyword>
<dbReference type="EMBL" id="JABEVY010000263">
    <property type="protein sequence ID" value="KAF5239766.1"/>
    <property type="molecule type" value="Genomic_DNA"/>
</dbReference>
<accession>A0A8H5DY79</accession>
<sequence>MELTTICLTALIIGFLLIGNSPIQMPREAWGYTLAMVFFAVIGGASFFGQIIHTALPALRQTHEIPEDYFEHIAKVLHHGRVKFSAPDHHFNHEFGICCDQESHCISCLDLQDEEYGEIQAFLRMLHNSPVTAGTCQALAQMPAICPNKASNIKFKNNNTNTTHYNHNNDFRIRMNSLERNKTTAEQARMLEDAPNHSLRPGVPRPAEYYKILQSRRELPVSAMRQEFLDAYHKSKRYLKVLVLVGETGSGKTTQVPHLTIDGIVYVIDTGIEMHSSYNPRGDMETLDNAEISKAATRQRAGRAGRTRPGVCFRLYTKEAFDEDFAPGKTPGILSCSISQEVLQLMYMGNHNVARFDFIDPPDTEAYLRSLHELNAMGYIDDNAKITHVGKMAAQIPVHPVWYNAIVEGQKLGCGVEMVALAALGSTQDPVLLHPPRVAVARVAHTRFTCPNSDHITNLHALHAYVRTKIQGNIDMAQWCFDAFIDQRVMEEVLQIREQLKAKVQNISGQPLTSALFDDGYELKIRKALARSLYTNSAIEKGEDVYMTVHDAVPAIVPLTSALFKQGYSWVVFDKLIKYGSKIYLQNATAIDPEWLADLPFFQDDKLSVKRDEARTIRQPYVKESQDAARARLQSNDTAANSSLCTLTRQAGPKPAPEPMGLDKERQAQAPQGADTVKDALPLVSGALASMALTKFPGDWYHVPMKPDLPVSSFTSYMLKVEGLYKAAGVVARPVISINGPGILHSTPVSSPAPQNNPFSRGSLWSLFHYTSGCQKDDRRPPRHQDVLNHDAPYKDTAHLFSSPIKMHKLCSGVDLQPGQLLGRDPEARSPMSQSTTFVKPSELSASTSSATCRAHMMKYSTPPIVGPDWGDHSRFRQWQLHGRTIKPDMVPNKTWDTTVGSSLEFILDGDAPGAAQKITVDEVGLAKFGIFRDIAPRSVADAMNRKTTAAEKRPKHRKETPQDKINKQTGSSRDW</sequence>
<dbReference type="Proteomes" id="UP000573603">
    <property type="component" value="Unassembled WGS sequence"/>
</dbReference>
<feature type="domain" description="Helicase-associated" evidence="7">
    <location>
        <begin position="369"/>
        <end position="459"/>
    </location>
</feature>
<evidence type="ECO:0000256" key="6">
    <source>
        <dbReference type="SAM" id="Phobius"/>
    </source>
</evidence>
<evidence type="ECO:0000256" key="4">
    <source>
        <dbReference type="ARBA" id="ARBA00022840"/>
    </source>
</evidence>
<name>A0A8H5DY79_9HYPO</name>
<dbReference type="InterPro" id="IPR027417">
    <property type="entry name" value="P-loop_NTPase"/>
</dbReference>
<keyword evidence="9" id="KW-1185">Reference proteome</keyword>
<feature type="region of interest" description="Disordered" evidence="5">
    <location>
        <begin position="642"/>
        <end position="673"/>
    </location>
</feature>
<keyword evidence="4" id="KW-0067">ATP-binding</keyword>
<dbReference type="PROSITE" id="PS00136">
    <property type="entry name" value="SUBTILASE_ASP"/>
    <property type="match status" value="1"/>
</dbReference>
<dbReference type="SMART" id="SM00847">
    <property type="entry name" value="HA2"/>
    <property type="match status" value="1"/>
</dbReference>
<feature type="region of interest" description="Disordered" evidence="5">
    <location>
        <begin position="940"/>
        <end position="976"/>
    </location>
</feature>
<feature type="transmembrane region" description="Helical" evidence="6">
    <location>
        <begin position="29"/>
        <end position="52"/>
    </location>
</feature>
<keyword evidence="6" id="KW-0812">Transmembrane</keyword>
<keyword evidence="3" id="KW-0347">Helicase</keyword>
<dbReference type="InterPro" id="IPR011709">
    <property type="entry name" value="DEAD-box_helicase_OB_fold"/>
</dbReference>
<dbReference type="SUPFAM" id="SSF52540">
    <property type="entry name" value="P-loop containing nucleoside triphosphate hydrolases"/>
    <property type="match status" value="1"/>
</dbReference>
<dbReference type="GO" id="GO:0016787">
    <property type="term" value="F:hydrolase activity"/>
    <property type="evidence" value="ECO:0007669"/>
    <property type="project" value="UniProtKB-KW"/>
</dbReference>
<protein>
    <recommendedName>
        <fullName evidence="7">Helicase-associated domain-containing protein</fullName>
    </recommendedName>
</protein>
<dbReference type="GO" id="GO:0003723">
    <property type="term" value="F:RNA binding"/>
    <property type="evidence" value="ECO:0007669"/>
    <property type="project" value="TreeGrafter"/>
</dbReference>
<dbReference type="GO" id="GO:0005681">
    <property type="term" value="C:spliceosomal complex"/>
    <property type="evidence" value="ECO:0007669"/>
    <property type="project" value="TreeGrafter"/>
</dbReference>
<evidence type="ECO:0000259" key="7">
    <source>
        <dbReference type="SMART" id="SM00847"/>
    </source>
</evidence>
<evidence type="ECO:0000256" key="1">
    <source>
        <dbReference type="ARBA" id="ARBA00022741"/>
    </source>
</evidence>
<reference evidence="8 9" key="1">
    <citation type="journal article" date="2020" name="BMC Genomics">
        <title>Correction to: Identification and distribution of gene clusters required for synthesis of sphingolipid metabolism inhibitors in diverse species of the filamentous fungus Fusarium.</title>
        <authorList>
            <person name="Kim H.S."/>
            <person name="Lohmar J.M."/>
            <person name="Busman M."/>
            <person name="Brown D.W."/>
            <person name="Naumann T.A."/>
            <person name="Divon H.H."/>
            <person name="Lysoe E."/>
            <person name="Uhlig S."/>
            <person name="Proctor R.H."/>
        </authorList>
    </citation>
    <scope>NUCLEOTIDE SEQUENCE [LARGE SCALE GENOMIC DNA]</scope>
    <source>
        <strain evidence="8 9">NRRL 25214</strain>
    </source>
</reference>
<organism evidence="8 9">
    <name type="scientific">Fusarium anthophilum</name>
    <dbReference type="NCBI Taxonomy" id="48485"/>
    <lineage>
        <taxon>Eukaryota</taxon>
        <taxon>Fungi</taxon>
        <taxon>Dikarya</taxon>
        <taxon>Ascomycota</taxon>
        <taxon>Pezizomycotina</taxon>
        <taxon>Sordariomycetes</taxon>
        <taxon>Hypocreomycetidae</taxon>
        <taxon>Hypocreales</taxon>
        <taxon>Nectriaceae</taxon>
        <taxon>Fusarium</taxon>
        <taxon>Fusarium fujikuroi species complex</taxon>
    </lineage>
</organism>
<gene>
    <name evidence="8" type="ORF">FANTH_9845</name>
</gene>
<keyword evidence="1" id="KW-0547">Nucleotide-binding</keyword>
<dbReference type="Gene3D" id="3.40.50.300">
    <property type="entry name" value="P-loop containing nucleotide triphosphate hydrolases"/>
    <property type="match status" value="1"/>
</dbReference>
<dbReference type="GO" id="GO:0003724">
    <property type="term" value="F:RNA helicase activity"/>
    <property type="evidence" value="ECO:0007669"/>
    <property type="project" value="UniProtKB-EC"/>
</dbReference>
<evidence type="ECO:0000256" key="3">
    <source>
        <dbReference type="ARBA" id="ARBA00022806"/>
    </source>
</evidence>
<evidence type="ECO:0000256" key="2">
    <source>
        <dbReference type="ARBA" id="ARBA00022801"/>
    </source>
</evidence>